<accession>C0ET14</accession>
<organism evidence="1 2">
    <name type="scientific">Anaerobutyricum hallii DSM 3353</name>
    <dbReference type="NCBI Taxonomy" id="411469"/>
    <lineage>
        <taxon>Bacteria</taxon>
        <taxon>Bacillati</taxon>
        <taxon>Bacillota</taxon>
        <taxon>Clostridia</taxon>
        <taxon>Lachnospirales</taxon>
        <taxon>Lachnospiraceae</taxon>
        <taxon>Anaerobutyricum</taxon>
    </lineage>
</organism>
<gene>
    <name evidence="1" type="ORF">EUBHAL_00537</name>
</gene>
<proteinExistence type="predicted"/>
<dbReference type="AlphaFoldDB" id="C0ET14"/>
<reference evidence="1 2" key="1">
    <citation type="submission" date="2009-01" db="EMBL/GenBank/DDBJ databases">
        <authorList>
            <person name="Fulton L."/>
            <person name="Clifton S."/>
            <person name="Fulton B."/>
            <person name="Xu J."/>
            <person name="Minx P."/>
            <person name="Pepin K.H."/>
            <person name="Johnson M."/>
            <person name="Bhonagiri V."/>
            <person name="Nash W.E."/>
            <person name="Mardis E.R."/>
            <person name="Wilson R.K."/>
        </authorList>
    </citation>
    <scope>NUCLEOTIDE SEQUENCE [LARGE SCALE GENOMIC DNA]</scope>
    <source>
        <strain evidence="1 2">DSM 3353</strain>
    </source>
</reference>
<dbReference type="EMBL" id="ACEP01000031">
    <property type="protein sequence ID" value="EEG37613.1"/>
    <property type="molecule type" value="Genomic_DNA"/>
</dbReference>
<evidence type="ECO:0000313" key="2">
    <source>
        <dbReference type="Proteomes" id="UP000003174"/>
    </source>
</evidence>
<dbReference type="Proteomes" id="UP000003174">
    <property type="component" value="Unassembled WGS sequence"/>
</dbReference>
<name>C0ET14_9FIRM</name>
<sequence length="49" mass="5950">MLNCKETMVKKKRIVIRIAFCDFALWNSDHRNLGLVFPEFLFFWAEWNA</sequence>
<evidence type="ECO:0000313" key="1">
    <source>
        <dbReference type="EMBL" id="EEG37613.1"/>
    </source>
</evidence>
<protein>
    <submittedName>
        <fullName evidence="1">Uncharacterized protein</fullName>
    </submittedName>
</protein>
<reference evidence="1 2" key="2">
    <citation type="submission" date="2009-02" db="EMBL/GenBank/DDBJ databases">
        <title>Draft genome sequence of Eubacterium hallii (DSM 3353).</title>
        <authorList>
            <person name="Sudarsanam P."/>
            <person name="Ley R."/>
            <person name="Guruge J."/>
            <person name="Turnbaugh P.J."/>
            <person name="Mahowald M."/>
            <person name="Liep D."/>
            <person name="Gordon J."/>
        </authorList>
    </citation>
    <scope>NUCLEOTIDE SEQUENCE [LARGE SCALE GENOMIC DNA]</scope>
    <source>
        <strain evidence="1 2">DSM 3353</strain>
    </source>
</reference>
<comment type="caution">
    <text evidence="1">The sequence shown here is derived from an EMBL/GenBank/DDBJ whole genome shotgun (WGS) entry which is preliminary data.</text>
</comment>